<dbReference type="SUPFAM" id="SSF51206">
    <property type="entry name" value="cAMP-binding domain-like"/>
    <property type="match status" value="1"/>
</dbReference>
<dbReference type="InterPro" id="IPR050866">
    <property type="entry name" value="CNG_cation_channel"/>
</dbReference>
<organism evidence="19 20">
    <name type="scientific">Prunella himalayana</name>
    <dbReference type="NCBI Taxonomy" id="670356"/>
    <lineage>
        <taxon>Eukaryota</taxon>
        <taxon>Metazoa</taxon>
        <taxon>Chordata</taxon>
        <taxon>Craniata</taxon>
        <taxon>Vertebrata</taxon>
        <taxon>Euteleostomi</taxon>
        <taxon>Archelosauria</taxon>
        <taxon>Archosauria</taxon>
        <taxon>Dinosauria</taxon>
        <taxon>Saurischia</taxon>
        <taxon>Theropoda</taxon>
        <taxon>Coelurosauria</taxon>
        <taxon>Aves</taxon>
        <taxon>Neognathae</taxon>
        <taxon>Neoaves</taxon>
        <taxon>Telluraves</taxon>
        <taxon>Australaves</taxon>
        <taxon>Passeriformes</taxon>
        <taxon>Passeroidea</taxon>
        <taxon>Prunellidae</taxon>
        <taxon>Prunella</taxon>
    </lineage>
</organism>
<feature type="region of interest" description="Disordered" evidence="16">
    <location>
        <begin position="35"/>
        <end position="68"/>
    </location>
</feature>
<reference evidence="19 20" key="1">
    <citation type="submission" date="2019-09" db="EMBL/GenBank/DDBJ databases">
        <title>Bird 10,000 Genomes (B10K) Project - Family phase.</title>
        <authorList>
            <person name="Zhang G."/>
        </authorList>
    </citation>
    <scope>NUCLEOTIDE SEQUENCE [LARGE SCALE GENOMIC DNA]</scope>
    <source>
        <strain evidence="19">B10K-DU-013-18</strain>
        <tissue evidence="19">Muscle</tissue>
    </source>
</reference>
<evidence type="ECO:0000256" key="1">
    <source>
        <dbReference type="ARBA" id="ARBA00004141"/>
    </source>
</evidence>
<evidence type="ECO:0000256" key="11">
    <source>
        <dbReference type="ARBA" id="ARBA00023286"/>
    </source>
</evidence>
<dbReference type="GO" id="GO:0030553">
    <property type="term" value="F:cGMP binding"/>
    <property type="evidence" value="ECO:0007669"/>
    <property type="project" value="UniProtKB-KW"/>
</dbReference>
<dbReference type="OrthoDB" id="421226at2759"/>
<dbReference type="PROSITE" id="PS00889">
    <property type="entry name" value="CNMP_BINDING_2"/>
    <property type="match status" value="1"/>
</dbReference>
<keyword evidence="13" id="KW-0844">Vision</keyword>
<evidence type="ECO:0000313" key="19">
    <source>
        <dbReference type="EMBL" id="NWT67309.1"/>
    </source>
</evidence>
<dbReference type="AlphaFoldDB" id="A0A7K5QIN1"/>
<keyword evidence="10 17" id="KW-0472">Membrane</keyword>
<dbReference type="Proteomes" id="UP000566454">
    <property type="component" value="Unassembled WGS sequence"/>
</dbReference>
<name>A0A7K5QIN1_9PASE</name>
<evidence type="ECO:0000256" key="7">
    <source>
        <dbReference type="ARBA" id="ARBA00022989"/>
    </source>
</evidence>
<evidence type="ECO:0000256" key="14">
    <source>
        <dbReference type="ARBA" id="ARBA00034430"/>
    </source>
</evidence>
<dbReference type="SUPFAM" id="SSF81324">
    <property type="entry name" value="Voltage-gated potassium channels"/>
    <property type="match status" value="1"/>
</dbReference>
<evidence type="ECO:0000256" key="3">
    <source>
        <dbReference type="ARBA" id="ARBA00022535"/>
    </source>
</evidence>
<evidence type="ECO:0000256" key="10">
    <source>
        <dbReference type="ARBA" id="ARBA00023136"/>
    </source>
</evidence>
<dbReference type="GO" id="GO:0001895">
    <property type="term" value="P:retina homeostasis"/>
    <property type="evidence" value="ECO:0007669"/>
    <property type="project" value="TreeGrafter"/>
</dbReference>
<evidence type="ECO:0000256" key="9">
    <source>
        <dbReference type="ARBA" id="ARBA00023065"/>
    </source>
</evidence>
<sequence>RIGSASSLSSTTINTRLQELVRLFKERTEKVKEKLIDSDVTSDDESPVASPAAAAVPAPGGELEGDKPSGDEHYCEMLCCTFKRRPWLDSLKSSRFPSSIDPLTNLMYVLWLFFVVMAWNWNCWLIPVRWAFPYQTPANIHCWLLVDYLCDLIYLLDILLFQTRLQFVQGGDIITDKKAMKENYLRSQRFKMDVLCLLPLDFFYFKVGVNPLLRFPRCLKYMAFFEFNNRLEAILTKAYIYRVIRTTAYLLYSLHVNSCLYYWASAYEGLGSTTWVYDGEGNSYIRCYYWAVKTLITIGGLPDPKTLFEIIFQLLNYFTGVFAFSVMIGQMRDVVGAATAGQTYYRSCMDSTIKYMNFYRIPRTVQNRVKTWYEYTWHSQGMLDESELLVQLPDKMRLDIAIDVNYSIVSKVALFQGCDRQMIFDMLKRLRSVVYLPNDYVCKKGEIGREMYIIQAGQVQVLGGPDGKSVLVTLKAGSVFGEISLLAAGGGNRRTANVVAHGFANLFILEKKDLNEILVHYPESQKLLRKKAKKMLRSNTKPRDEKGGPGDALVIPPRADTPKLFRAALAAAGRTGGKGPLGRLRWRLKELQAMQE</sequence>
<keyword evidence="2" id="KW-0813">Transport</keyword>
<dbReference type="GO" id="GO:0001750">
    <property type="term" value="C:photoreceptor outer segment"/>
    <property type="evidence" value="ECO:0007669"/>
    <property type="project" value="TreeGrafter"/>
</dbReference>
<evidence type="ECO:0000256" key="2">
    <source>
        <dbReference type="ARBA" id="ARBA00022448"/>
    </source>
</evidence>
<dbReference type="GO" id="GO:0044877">
    <property type="term" value="F:protein-containing complex binding"/>
    <property type="evidence" value="ECO:0007669"/>
    <property type="project" value="TreeGrafter"/>
</dbReference>
<dbReference type="PROSITE" id="PS00888">
    <property type="entry name" value="CNMP_BINDING_1"/>
    <property type="match status" value="1"/>
</dbReference>
<dbReference type="GO" id="GO:0005222">
    <property type="term" value="F:intracellularly cAMP-activated cation channel activity"/>
    <property type="evidence" value="ECO:0007669"/>
    <property type="project" value="TreeGrafter"/>
</dbReference>
<feature type="domain" description="Cyclic nucleotide-binding" evidence="18">
    <location>
        <begin position="414"/>
        <end position="518"/>
    </location>
</feature>
<dbReference type="PANTHER" id="PTHR45638">
    <property type="entry name" value="CYCLIC NUCLEOTIDE-GATED CATION CHANNEL SUBUNIT A"/>
    <property type="match status" value="1"/>
</dbReference>
<comment type="caution">
    <text evidence="19">The sequence shown here is derived from an EMBL/GenBank/DDBJ whole genome shotgun (WGS) entry which is preliminary data.</text>
</comment>
<comment type="catalytic activity">
    <reaction evidence="14">
        <text>K(+)(in) = K(+)(out)</text>
        <dbReference type="Rhea" id="RHEA:29463"/>
        <dbReference type="ChEBI" id="CHEBI:29103"/>
    </reaction>
</comment>
<comment type="catalytic activity">
    <reaction evidence="15">
        <text>Na(+)(in) = Na(+)(out)</text>
        <dbReference type="Rhea" id="RHEA:34963"/>
        <dbReference type="ChEBI" id="CHEBI:29101"/>
    </reaction>
</comment>
<dbReference type="Gene3D" id="1.10.287.630">
    <property type="entry name" value="Helix hairpin bin"/>
    <property type="match status" value="1"/>
</dbReference>
<evidence type="ECO:0000256" key="13">
    <source>
        <dbReference type="ARBA" id="ARBA00023305"/>
    </source>
</evidence>
<dbReference type="GO" id="GO:0005223">
    <property type="term" value="F:intracellularly cGMP-activated cation channel activity"/>
    <property type="evidence" value="ECO:0007669"/>
    <property type="project" value="TreeGrafter"/>
</dbReference>
<keyword evidence="12" id="KW-0407">Ion channel</keyword>
<keyword evidence="6" id="KW-0547">Nucleotide-binding</keyword>
<dbReference type="SMART" id="SM00100">
    <property type="entry name" value="cNMP"/>
    <property type="match status" value="1"/>
</dbReference>
<feature type="non-terminal residue" evidence="19">
    <location>
        <position position="1"/>
    </location>
</feature>
<evidence type="ECO:0000256" key="15">
    <source>
        <dbReference type="ARBA" id="ARBA00036239"/>
    </source>
</evidence>
<dbReference type="GO" id="GO:0017071">
    <property type="term" value="C:intracellular cyclic nucleotide activated cation channel complex"/>
    <property type="evidence" value="ECO:0007669"/>
    <property type="project" value="TreeGrafter"/>
</dbReference>
<keyword evidence="7 17" id="KW-1133">Transmembrane helix</keyword>
<keyword evidence="20" id="KW-1185">Reference proteome</keyword>
<keyword evidence="11" id="KW-1071">Ligand-gated ion channel</keyword>
<feature type="compositionally biased region" description="Low complexity" evidence="16">
    <location>
        <begin position="47"/>
        <end position="59"/>
    </location>
</feature>
<protein>
    <submittedName>
        <fullName evidence="19">CNGB1 protein</fullName>
    </submittedName>
</protein>
<dbReference type="FunFam" id="2.60.120.10:FF:000020">
    <property type="entry name" value="Cyclic nucleotide-gated channel beta 3"/>
    <property type="match status" value="1"/>
</dbReference>
<evidence type="ECO:0000313" key="20">
    <source>
        <dbReference type="Proteomes" id="UP000566454"/>
    </source>
</evidence>
<feature type="region of interest" description="Disordered" evidence="16">
    <location>
        <begin position="536"/>
        <end position="557"/>
    </location>
</feature>
<proteinExistence type="predicted"/>
<dbReference type="PROSITE" id="PS50042">
    <property type="entry name" value="CNMP_BINDING_3"/>
    <property type="match status" value="1"/>
</dbReference>
<dbReference type="FunFam" id="1.10.287.630:FF:000001">
    <property type="entry name" value="Cyclic nucleotide-gated channel alpha 3"/>
    <property type="match status" value="1"/>
</dbReference>
<dbReference type="InterPro" id="IPR018490">
    <property type="entry name" value="cNMP-bd_dom_sf"/>
</dbReference>
<dbReference type="FunFam" id="1.10.287.70:FF:000072">
    <property type="entry name" value="Cyclic nucleotide gated channel beta 3"/>
    <property type="match status" value="1"/>
</dbReference>
<dbReference type="Gene3D" id="1.10.287.70">
    <property type="match status" value="1"/>
</dbReference>
<keyword evidence="3" id="KW-0140">cGMP</keyword>
<dbReference type="EMBL" id="VYZK01000098">
    <property type="protein sequence ID" value="NWT67309.1"/>
    <property type="molecule type" value="Genomic_DNA"/>
</dbReference>
<accession>A0A7K5QIN1</accession>
<dbReference type="InterPro" id="IPR000595">
    <property type="entry name" value="cNMP-bd_dom"/>
</dbReference>
<evidence type="ECO:0000256" key="6">
    <source>
        <dbReference type="ARBA" id="ARBA00022741"/>
    </source>
</evidence>
<feature type="transmembrane region" description="Helical" evidence="17">
    <location>
        <begin position="138"/>
        <end position="161"/>
    </location>
</feature>
<dbReference type="Gene3D" id="2.60.120.10">
    <property type="entry name" value="Jelly Rolls"/>
    <property type="match status" value="1"/>
</dbReference>
<keyword evidence="8" id="KW-0142">cGMP-binding</keyword>
<feature type="non-terminal residue" evidence="19">
    <location>
        <position position="596"/>
    </location>
</feature>
<evidence type="ECO:0000256" key="16">
    <source>
        <dbReference type="SAM" id="MobiDB-lite"/>
    </source>
</evidence>
<keyword evidence="4" id="KW-0716">Sensory transduction</keyword>
<dbReference type="InterPro" id="IPR014710">
    <property type="entry name" value="RmlC-like_jellyroll"/>
</dbReference>
<gene>
    <name evidence="19" type="primary">Cngb1</name>
    <name evidence="19" type="ORF">PRUHIM_R12050</name>
</gene>
<evidence type="ECO:0000259" key="18">
    <source>
        <dbReference type="PROSITE" id="PS50042"/>
    </source>
</evidence>
<comment type="subcellular location">
    <subcellularLocation>
        <location evidence="1">Membrane</location>
        <topology evidence="1">Multi-pass membrane protein</topology>
    </subcellularLocation>
</comment>
<dbReference type="InterPro" id="IPR018488">
    <property type="entry name" value="cNMP-bd_CS"/>
</dbReference>
<evidence type="ECO:0000256" key="5">
    <source>
        <dbReference type="ARBA" id="ARBA00022692"/>
    </source>
</evidence>
<dbReference type="Pfam" id="PF00027">
    <property type="entry name" value="cNMP_binding"/>
    <property type="match status" value="1"/>
</dbReference>
<keyword evidence="9" id="KW-0406">Ion transport</keyword>
<dbReference type="CDD" id="cd00038">
    <property type="entry name" value="CAP_ED"/>
    <property type="match status" value="1"/>
</dbReference>
<keyword evidence="5 17" id="KW-0812">Transmembrane</keyword>
<dbReference type="PANTHER" id="PTHR45638:SF16">
    <property type="entry name" value="CYCLIC NUCLEOTIDE-GATED CATION CHANNEL BETA-1"/>
    <property type="match status" value="1"/>
</dbReference>
<evidence type="ECO:0000256" key="17">
    <source>
        <dbReference type="SAM" id="Phobius"/>
    </source>
</evidence>
<dbReference type="GO" id="GO:0005886">
    <property type="term" value="C:plasma membrane"/>
    <property type="evidence" value="ECO:0007669"/>
    <property type="project" value="TreeGrafter"/>
</dbReference>
<feature type="transmembrane region" description="Helical" evidence="17">
    <location>
        <begin position="108"/>
        <end position="132"/>
    </location>
</feature>
<evidence type="ECO:0000256" key="4">
    <source>
        <dbReference type="ARBA" id="ARBA00022606"/>
    </source>
</evidence>
<evidence type="ECO:0000256" key="12">
    <source>
        <dbReference type="ARBA" id="ARBA00023303"/>
    </source>
</evidence>
<dbReference type="GO" id="GO:0007601">
    <property type="term" value="P:visual perception"/>
    <property type="evidence" value="ECO:0007669"/>
    <property type="project" value="UniProtKB-KW"/>
</dbReference>
<evidence type="ECO:0000256" key="8">
    <source>
        <dbReference type="ARBA" id="ARBA00022992"/>
    </source>
</evidence>